<keyword evidence="10" id="KW-0539">Nucleus</keyword>
<evidence type="ECO:0000256" key="5">
    <source>
        <dbReference type="ARBA" id="ARBA00022723"/>
    </source>
</evidence>
<dbReference type="Gene3D" id="3.60.10.10">
    <property type="entry name" value="Endonuclease/exonuclease/phosphatase"/>
    <property type="match status" value="1"/>
</dbReference>
<evidence type="ECO:0000259" key="11">
    <source>
        <dbReference type="Pfam" id="PF03372"/>
    </source>
</evidence>
<dbReference type="GO" id="GO:0006302">
    <property type="term" value="P:double-strand break repair"/>
    <property type="evidence" value="ECO:0007669"/>
    <property type="project" value="TreeGrafter"/>
</dbReference>
<evidence type="ECO:0000256" key="7">
    <source>
        <dbReference type="ARBA" id="ARBA00022801"/>
    </source>
</evidence>
<evidence type="ECO:0000313" key="13">
    <source>
        <dbReference type="Proteomes" id="UP000664534"/>
    </source>
</evidence>
<dbReference type="PANTHER" id="PTHR15822">
    <property type="entry name" value="TRAF AND TNF RECEPTOR-ASSOCIATED PROTEIN"/>
    <property type="match status" value="1"/>
</dbReference>
<comment type="cofactor">
    <cofactor evidence="1">
        <name>Mn(2+)</name>
        <dbReference type="ChEBI" id="CHEBI:29035"/>
    </cofactor>
</comment>
<feature type="domain" description="Endonuclease/exonuclease/phosphatase" evidence="11">
    <location>
        <begin position="80"/>
        <end position="322"/>
    </location>
</feature>
<dbReference type="GO" id="GO:0003697">
    <property type="term" value="F:single-stranded DNA binding"/>
    <property type="evidence" value="ECO:0007669"/>
    <property type="project" value="TreeGrafter"/>
</dbReference>
<reference evidence="12" key="1">
    <citation type="submission" date="2021-03" db="EMBL/GenBank/DDBJ databases">
        <authorList>
            <person name="Tagirdzhanova G."/>
        </authorList>
    </citation>
    <scope>NUCLEOTIDE SEQUENCE</scope>
</reference>
<comment type="cofactor">
    <cofactor evidence="2">
        <name>Mg(2+)</name>
        <dbReference type="ChEBI" id="CHEBI:18420"/>
    </cofactor>
</comment>
<evidence type="ECO:0000256" key="3">
    <source>
        <dbReference type="ARBA" id="ARBA00004322"/>
    </source>
</evidence>
<dbReference type="CDD" id="cd09080">
    <property type="entry name" value="TDP2"/>
    <property type="match status" value="1"/>
</dbReference>
<dbReference type="OrthoDB" id="9975959at2759"/>
<keyword evidence="9" id="KW-0234">DNA repair</keyword>
<dbReference type="SUPFAM" id="SSF56219">
    <property type="entry name" value="DNase I-like"/>
    <property type="match status" value="1"/>
</dbReference>
<evidence type="ECO:0000256" key="2">
    <source>
        <dbReference type="ARBA" id="ARBA00001946"/>
    </source>
</evidence>
<dbReference type="InterPro" id="IPR005135">
    <property type="entry name" value="Endo/exonuclease/phosphatase"/>
</dbReference>
<evidence type="ECO:0000256" key="8">
    <source>
        <dbReference type="ARBA" id="ARBA00022842"/>
    </source>
</evidence>
<dbReference type="PANTHER" id="PTHR15822:SF4">
    <property type="entry name" value="TYROSYL-DNA PHOSPHODIESTERASE 2"/>
    <property type="match status" value="1"/>
</dbReference>
<organism evidence="12 13">
    <name type="scientific">Imshaugia aleurites</name>
    <dbReference type="NCBI Taxonomy" id="172621"/>
    <lineage>
        <taxon>Eukaryota</taxon>
        <taxon>Fungi</taxon>
        <taxon>Dikarya</taxon>
        <taxon>Ascomycota</taxon>
        <taxon>Pezizomycotina</taxon>
        <taxon>Lecanoromycetes</taxon>
        <taxon>OSLEUM clade</taxon>
        <taxon>Lecanoromycetidae</taxon>
        <taxon>Lecanorales</taxon>
        <taxon>Lecanorineae</taxon>
        <taxon>Parmeliaceae</taxon>
        <taxon>Imshaugia</taxon>
    </lineage>
</organism>
<keyword evidence="7" id="KW-0378">Hydrolase</keyword>
<evidence type="ECO:0000313" key="12">
    <source>
        <dbReference type="EMBL" id="CAF9910610.1"/>
    </source>
</evidence>
<proteinExistence type="predicted"/>
<name>A0A8H3IC24_9LECA</name>
<keyword evidence="5" id="KW-0479">Metal-binding</keyword>
<comment type="subcellular location">
    <subcellularLocation>
        <location evidence="3">Nucleus</location>
        <location evidence="3">PML body</location>
    </subcellularLocation>
</comment>
<accession>A0A8H3IC24</accession>
<dbReference type="Pfam" id="PF03372">
    <property type="entry name" value="Exo_endo_phos"/>
    <property type="match status" value="1"/>
</dbReference>
<evidence type="ECO:0000256" key="4">
    <source>
        <dbReference type="ARBA" id="ARBA00022722"/>
    </source>
</evidence>
<keyword evidence="13" id="KW-1185">Reference proteome</keyword>
<dbReference type="Proteomes" id="UP000664534">
    <property type="component" value="Unassembled WGS sequence"/>
</dbReference>
<evidence type="ECO:0000256" key="9">
    <source>
        <dbReference type="ARBA" id="ARBA00023204"/>
    </source>
</evidence>
<dbReference type="InterPro" id="IPR036691">
    <property type="entry name" value="Endo/exonu/phosph_ase_sf"/>
</dbReference>
<dbReference type="EMBL" id="CAJPDT010000007">
    <property type="protein sequence ID" value="CAF9910610.1"/>
    <property type="molecule type" value="Genomic_DNA"/>
</dbReference>
<gene>
    <name evidence="12" type="ORF">IMSHALPRED_009257</name>
</gene>
<keyword evidence="6" id="KW-0227">DNA damage</keyword>
<evidence type="ECO:0000256" key="6">
    <source>
        <dbReference type="ARBA" id="ARBA00022763"/>
    </source>
</evidence>
<dbReference type="GO" id="GO:0070260">
    <property type="term" value="F:5'-tyrosyl-DNA phosphodiesterase activity"/>
    <property type="evidence" value="ECO:0007669"/>
    <property type="project" value="TreeGrafter"/>
</dbReference>
<dbReference type="GO" id="GO:0005737">
    <property type="term" value="C:cytoplasm"/>
    <property type="evidence" value="ECO:0007669"/>
    <property type="project" value="TreeGrafter"/>
</dbReference>
<evidence type="ECO:0000256" key="1">
    <source>
        <dbReference type="ARBA" id="ARBA00001936"/>
    </source>
</evidence>
<keyword evidence="4" id="KW-0540">Nuclease</keyword>
<dbReference type="AlphaFoldDB" id="A0A8H3IC24"/>
<dbReference type="GO" id="GO:0004518">
    <property type="term" value="F:nuclease activity"/>
    <property type="evidence" value="ECO:0007669"/>
    <property type="project" value="UniProtKB-KW"/>
</dbReference>
<sequence>MSIIPFVKRIIRKSTIKQTPTKDSLPVVTCKMDKQPEQATSLHDTKLQPYYTFSNGAWKENGRPLPTTDLLSNDIKIKLLTWNIDFQAAAGPQRMVAVLQYLKSILISSSLSADMLTVIFFQEMTASDLDIIQSTSWIQSRFHITDISPINWHSRYGTTTLVDLRLPLKSVFRAQYASRMGRDALFIDLDCGDGNSRIRLGNTHLESLAADPPKRPAQVALASGLLHDDSVHGGVLAGDFNAIQNFDRTLHAENGLKDTYLEEGGIEGAEKEGGGEECEKGWTWGMQSYGVQRKRFGCSRMDKMLFCGGVRLGKLERIGEGVKVPEGEVGEGMFVTDHLGLMADLAIER</sequence>
<dbReference type="InterPro" id="IPR051547">
    <property type="entry name" value="TDP2-like"/>
</dbReference>
<dbReference type="GO" id="GO:0046872">
    <property type="term" value="F:metal ion binding"/>
    <property type="evidence" value="ECO:0007669"/>
    <property type="project" value="UniProtKB-KW"/>
</dbReference>
<keyword evidence="8" id="KW-0460">Magnesium</keyword>
<comment type="caution">
    <text evidence="12">The sequence shown here is derived from an EMBL/GenBank/DDBJ whole genome shotgun (WGS) entry which is preliminary data.</text>
</comment>
<evidence type="ECO:0000256" key="10">
    <source>
        <dbReference type="ARBA" id="ARBA00023242"/>
    </source>
</evidence>
<protein>
    <recommendedName>
        <fullName evidence="11">Endonuclease/exonuclease/phosphatase domain-containing protein</fullName>
    </recommendedName>
</protein>